<dbReference type="Gene3D" id="3.40.640.10">
    <property type="entry name" value="Type I PLP-dependent aspartate aminotransferase-like (Major domain)"/>
    <property type="match status" value="1"/>
</dbReference>
<keyword evidence="3" id="KW-0210">Decarboxylase</keyword>
<organism evidence="7 8">
    <name type="scientific">Thalassospira lucentensis</name>
    <dbReference type="NCBI Taxonomy" id="168935"/>
    <lineage>
        <taxon>Bacteria</taxon>
        <taxon>Pseudomonadati</taxon>
        <taxon>Pseudomonadota</taxon>
        <taxon>Alphaproteobacteria</taxon>
        <taxon>Rhodospirillales</taxon>
        <taxon>Thalassospiraceae</taxon>
        <taxon>Thalassospira</taxon>
    </lineage>
</organism>
<name>A0A358HRB1_9PROT</name>
<dbReference type="InterPro" id="IPR002129">
    <property type="entry name" value="PyrdxlP-dep_de-COase"/>
</dbReference>
<keyword evidence="5 6" id="KW-0456">Lyase</keyword>
<keyword evidence="7" id="KW-0808">Transferase</keyword>
<evidence type="ECO:0000313" key="8">
    <source>
        <dbReference type="Proteomes" id="UP000264753"/>
    </source>
</evidence>
<dbReference type="Pfam" id="PF00282">
    <property type="entry name" value="Pyridoxal_deC"/>
    <property type="match status" value="1"/>
</dbReference>
<sequence length="109" mass="11336">ASPHASMVKDLSIAGIGRNNFTKVATLSGTEQTDVNDLKAKLAASDARGKIVIASSGTVNATDFDDLTVIADICAAYGAWLHVDAAFGMFAALDDRRSHLLAGLDRADS</sequence>
<dbReference type="InterPro" id="IPR015424">
    <property type="entry name" value="PyrdxlP-dep_Trfase"/>
</dbReference>
<dbReference type="GO" id="GO:0016831">
    <property type="term" value="F:carboxy-lyase activity"/>
    <property type="evidence" value="ECO:0007669"/>
    <property type="project" value="UniProtKB-KW"/>
</dbReference>
<dbReference type="PANTHER" id="PTHR45677:SF13">
    <property type="entry name" value="LP10922P"/>
    <property type="match status" value="1"/>
</dbReference>
<dbReference type="GO" id="GO:0030170">
    <property type="term" value="F:pyridoxal phosphate binding"/>
    <property type="evidence" value="ECO:0007669"/>
    <property type="project" value="InterPro"/>
</dbReference>
<comment type="similarity">
    <text evidence="2 6">Belongs to the group II decarboxylase family.</text>
</comment>
<dbReference type="InterPro" id="IPR015421">
    <property type="entry name" value="PyrdxlP-dep_Trfase_major"/>
</dbReference>
<dbReference type="SUPFAM" id="SSF53383">
    <property type="entry name" value="PLP-dependent transferases"/>
    <property type="match status" value="1"/>
</dbReference>
<evidence type="ECO:0000256" key="4">
    <source>
        <dbReference type="ARBA" id="ARBA00022898"/>
    </source>
</evidence>
<dbReference type="RefSeq" id="WP_276652183.1">
    <property type="nucleotide sequence ID" value="NZ_DOOG01000054.1"/>
</dbReference>
<dbReference type="PANTHER" id="PTHR45677">
    <property type="entry name" value="GLUTAMATE DECARBOXYLASE-RELATED"/>
    <property type="match status" value="1"/>
</dbReference>
<protein>
    <submittedName>
        <fullName evidence="7">Aspartate aminotransferase family protein</fullName>
    </submittedName>
</protein>
<evidence type="ECO:0000256" key="6">
    <source>
        <dbReference type="RuleBase" id="RU000382"/>
    </source>
</evidence>
<feature type="non-terminal residue" evidence="7">
    <location>
        <position position="1"/>
    </location>
</feature>
<dbReference type="AlphaFoldDB" id="A0A358HRB1"/>
<evidence type="ECO:0000256" key="2">
    <source>
        <dbReference type="ARBA" id="ARBA00009533"/>
    </source>
</evidence>
<accession>A0A358HRB1</accession>
<evidence type="ECO:0000256" key="5">
    <source>
        <dbReference type="ARBA" id="ARBA00023239"/>
    </source>
</evidence>
<dbReference type="Proteomes" id="UP000264753">
    <property type="component" value="Unassembled WGS sequence"/>
</dbReference>
<keyword evidence="4 6" id="KW-0663">Pyridoxal phosphate</keyword>
<gene>
    <name evidence="7" type="ORF">DEF21_06415</name>
</gene>
<feature type="non-terminal residue" evidence="7">
    <location>
        <position position="109"/>
    </location>
</feature>
<reference evidence="7 8" key="1">
    <citation type="journal article" date="2018" name="Nat. Biotechnol.">
        <title>A standardized bacterial taxonomy based on genome phylogeny substantially revises the tree of life.</title>
        <authorList>
            <person name="Parks D.H."/>
            <person name="Chuvochina M."/>
            <person name="Waite D.W."/>
            <person name="Rinke C."/>
            <person name="Skarshewski A."/>
            <person name="Chaumeil P.A."/>
            <person name="Hugenholtz P."/>
        </authorList>
    </citation>
    <scope>NUCLEOTIDE SEQUENCE [LARGE SCALE GENOMIC DNA]</scope>
    <source>
        <strain evidence="7">UBA8707</strain>
    </source>
</reference>
<comment type="caution">
    <text evidence="7">The sequence shown here is derived from an EMBL/GenBank/DDBJ whole genome shotgun (WGS) entry which is preliminary data.</text>
</comment>
<dbReference type="EMBL" id="DOOG01000054">
    <property type="protein sequence ID" value="HBU97522.1"/>
    <property type="molecule type" value="Genomic_DNA"/>
</dbReference>
<dbReference type="GO" id="GO:0019752">
    <property type="term" value="P:carboxylic acid metabolic process"/>
    <property type="evidence" value="ECO:0007669"/>
    <property type="project" value="InterPro"/>
</dbReference>
<dbReference type="GO" id="GO:0008483">
    <property type="term" value="F:transaminase activity"/>
    <property type="evidence" value="ECO:0007669"/>
    <property type="project" value="UniProtKB-KW"/>
</dbReference>
<proteinExistence type="inferred from homology"/>
<evidence type="ECO:0000256" key="1">
    <source>
        <dbReference type="ARBA" id="ARBA00001933"/>
    </source>
</evidence>
<dbReference type="GO" id="GO:0005737">
    <property type="term" value="C:cytoplasm"/>
    <property type="evidence" value="ECO:0007669"/>
    <property type="project" value="TreeGrafter"/>
</dbReference>
<evidence type="ECO:0000313" key="7">
    <source>
        <dbReference type="EMBL" id="HBU97522.1"/>
    </source>
</evidence>
<evidence type="ECO:0000256" key="3">
    <source>
        <dbReference type="ARBA" id="ARBA00022793"/>
    </source>
</evidence>
<comment type="cofactor">
    <cofactor evidence="1 6">
        <name>pyridoxal 5'-phosphate</name>
        <dbReference type="ChEBI" id="CHEBI:597326"/>
    </cofactor>
</comment>
<keyword evidence="7" id="KW-0032">Aminotransferase</keyword>